<dbReference type="EMBL" id="CP016893">
    <property type="protein sequence ID" value="AST58942.1"/>
    <property type="molecule type" value="Genomic_DNA"/>
</dbReference>
<dbReference type="Pfam" id="PF05636">
    <property type="entry name" value="HIGH_NTase1"/>
    <property type="match status" value="1"/>
</dbReference>
<dbReference type="GO" id="GO:0005737">
    <property type="term" value="C:cytoplasm"/>
    <property type="evidence" value="ECO:0007669"/>
    <property type="project" value="UniProtKB-SubCell"/>
</dbReference>
<dbReference type="RefSeq" id="WP_094397975.1">
    <property type="nucleotide sequence ID" value="NZ_CP016893.1"/>
</dbReference>
<sequence>MSILGVIVEYNPLHNGHIYHIKKSIETTGADFVIAIMSGNFVQRGIPSIIDKWSRTEAALLSGIDLVIELPTIYAVSTAENFAYGAVKLLDSLNVIDYISFGSELGSIDKLYKISKFLLNEPEDYKVILKSYLKRGITYAKAREIALSEYFGANINDIVGNPNNILGIEYIKSLIKINSSIKPVTIKRLGPGYNSMKTGDSFASATYLREVIINKDYSILSKYMPEYSVEILKRCIDKGHGPVTLDNFNKIITYLLRNNYSIENVFDVTEGLQNRIKRASFLFNNADEIIGYIKTKRYTESRIRRILLHVLLGIESNIYSRYDGPNYIRILGSNKKGLELLGMIKSKTEKPIITKVSDYKKILSDTYMFEKDIKATDIYTLAYKNDPVSGLDFTKKFIVIK</sequence>
<dbReference type="GO" id="GO:0006400">
    <property type="term" value="P:tRNA modification"/>
    <property type="evidence" value="ECO:0007669"/>
    <property type="project" value="UniProtKB-UniRule"/>
</dbReference>
<feature type="binding site" evidence="2">
    <location>
        <begin position="7"/>
        <end position="20"/>
    </location>
    <ligand>
        <name>ATP</name>
        <dbReference type="ChEBI" id="CHEBI:30616"/>
    </ligand>
</feature>
<dbReference type="SUPFAM" id="SSF52374">
    <property type="entry name" value="Nucleotidylyl transferase"/>
    <property type="match status" value="1"/>
</dbReference>
<keyword evidence="1 2" id="KW-0819">tRNA processing</keyword>
<dbReference type="Proteomes" id="UP000214975">
    <property type="component" value="Chromosome"/>
</dbReference>
<evidence type="ECO:0000313" key="4">
    <source>
        <dbReference type="Proteomes" id="UP000214975"/>
    </source>
</evidence>
<dbReference type="Gene3D" id="3.40.50.620">
    <property type="entry name" value="HUPs"/>
    <property type="match status" value="1"/>
</dbReference>
<accession>A0A223I2J5</accession>
<dbReference type="GO" id="GO:0000049">
    <property type="term" value="F:tRNA binding"/>
    <property type="evidence" value="ECO:0007669"/>
    <property type="project" value="UniProtKB-KW"/>
</dbReference>
<protein>
    <recommendedName>
        <fullName evidence="2">tRNA(Met) cytidine acetate ligase</fullName>
        <ecNumber evidence="2">6.3.4.-</ecNumber>
    </recommendedName>
</protein>
<dbReference type="NCBIfam" id="NF010191">
    <property type="entry name" value="PRK13670.1"/>
    <property type="match status" value="1"/>
</dbReference>
<dbReference type="PANTHER" id="PTHR37825">
    <property type="entry name" value="TRNA(MET) CYTIDINE ACETATE LIGASE"/>
    <property type="match status" value="1"/>
</dbReference>
<feature type="binding site" evidence="2">
    <location>
        <position position="188"/>
    </location>
    <ligand>
        <name>ATP</name>
        <dbReference type="ChEBI" id="CHEBI:30616"/>
    </ligand>
</feature>
<organism evidence="3 4">
    <name type="scientific">Thermoanaerobacterium thermosaccharolyticum</name>
    <name type="common">Clostridium thermosaccharolyticum</name>
    <dbReference type="NCBI Taxonomy" id="1517"/>
    <lineage>
        <taxon>Bacteria</taxon>
        <taxon>Bacillati</taxon>
        <taxon>Bacillota</taxon>
        <taxon>Clostridia</taxon>
        <taxon>Thermoanaerobacterales</taxon>
        <taxon>Thermoanaerobacteraceae</taxon>
        <taxon>Thermoanaerobacterium</taxon>
    </lineage>
</organism>
<evidence type="ECO:0000313" key="3">
    <source>
        <dbReference type="EMBL" id="AST58942.1"/>
    </source>
</evidence>
<dbReference type="GO" id="GO:0005524">
    <property type="term" value="F:ATP binding"/>
    <property type="evidence" value="ECO:0007669"/>
    <property type="project" value="UniProtKB-KW"/>
</dbReference>
<comment type="subcellular location">
    <subcellularLocation>
        <location evidence="2">Cytoplasm</location>
    </subcellularLocation>
</comment>
<dbReference type="InterPro" id="IPR014729">
    <property type="entry name" value="Rossmann-like_a/b/a_fold"/>
</dbReference>
<dbReference type="AlphaFoldDB" id="A0A223I2J5"/>
<feature type="binding site" evidence="2">
    <location>
        <position position="163"/>
    </location>
    <ligand>
        <name>ATP</name>
        <dbReference type="ChEBI" id="CHEBI:30616"/>
    </ligand>
</feature>
<feature type="binding site" evidence="2">
    <location>
        <position position="102"/>
    </location>
    <ligand>
        <name>ATP</name>
        <dbReference type="ChEBI" id="CHEBI:30616"/>
    </ligand>
</feature>
<keyword evidence="2" id="KW-0436">Ligase</keyword>
<evidence type="ECO:0000256" key="1">
    <source>
        <dbReference type="ARBA" id="ARBA00022694"/>
    </source>
</evidence>
<name>A0A223I2J5_THETR</name>
<keyword evidence="2" id="KW-0547">Nucleotide-binding</keyword>
<comment type="similarity">
    <text evidence="2">Belongs to the TmcAL family.</text>
</comment>
<dbReference type="EC" id="6.3.4.-" evidence="2"/>
<gene>
    <name evidence="2" type="primary">tmcAL</name>
    <name evidence="3" type="ORF">Thert_03187</name>
</gene>
<comment type="function">
    <text evidence="2">Catalyzes the formation of N(4)-acetylcytidine (ac(4)C) at the wobble position of elongator tRNA(Met), using acetate and ATP as substrates. First activates an acetate ion to form acetyladenylate (Ac-AMP) and then transfers the acetyl group to tRNA to form ac(4)C34.</text>
</comment>
<dbReference type="HAMAP" id="MF_01539">
    <property type="entry name" value="TmcAL"/>
    <property type="match status" value="1"/>
</dbReference>
<reference evidence="3 4" key="1">
    <citation type="submission" date="2016-08" db="EMBL/GenBank/DDBJ databases">
        <title>A novel genetic cassette of butanologenic Thermoanaerobacterium thermosaccharolyticum that directly convert cellulose to butanol.</title>
        <authorList>
            <person name="Li T."/>
            <person name="He J."/>
        </authorList>
    </citation>
    <scope>NUCLEOTIDE SEQUENCE [LARGE SCALE GENOMIC DNA]</scope>
    <source>
        <strain evidence="3 4">TG57</strain>
    </source>
</reference>
<dbReference type="InterPro" id="IPR008513">
    <property type="entry name" value="tRNA(Met)_cyd_acetate_ligase"/>
</dbReference>
<proteinExistence type="inferred from homology"/>
<keyword evidence="2" id="KW-0820">tRNA-binding</keyword>
<comment type="catalytic activity">
    <reaction evidence="2">
        <text>cytidine(34) in elongator tRNA(Met) + acetate + ATP = N(4)-acetylcytidine(34) in elongator tRNA(Met) + AMP + diphosphate</text>
        <dbReference type="Rhea" id="RHEA:58144"/>
        <dbReference type="Rhea" id="RHEA-COMP:10693"/>
        <dbReference type="Rhea" id="RHEA-COMP:10694"/>
        <dbReference type="ChEBI" id="CHEBI:30089"/>
        <dbReference type="ChEBI" id="CHEBI:30616"/>
        <dbReference type="ChEBI" id="CHEBI:33019"/>
        <dbReference type="ChEBI" id="CHEBI:74900"/>
        <dbReference type="ChEBI" id="CHEBI:82748"/>
        <dbReference type="ChEBI" id="CHEBI:456215"/>
    </reaction>
</comment>
<dbReference type="PANTHER" id="PTHR37825:SF1">
    <property type="entry name" value="TRNA(MET) CYTIDINE ACETATE LIGASE"/>
    <property type="match status" value="1"/>
</dbReference>
<keyword evidence="2" id="KW-0694">RNA-binding</keyword>
<keyword evidence="2" id="KW-0067">ATP-binding</keyword>
<comment type="caution">
    <text evidence="2">Lacks conserved residue(s) required for the propagation of feature annotation.</text>
</comment>
<dbReference type="GO" id="GO:0016879">
    <property type="term" value="F:ligase activity, forming carbon-nitrogen bonds"/>
    <property type="evidence" value="ECO:0007669"/>
    <property type="project" value="UniProtKB-UniRule"/>
</dbReference>
<evidence type="ECO:0000256" key="2">
    <source>
        <dbReference type="HAMAP-Rule" id="MF_01539"/>
    </source>
</evidence>
<keyword evidence="2" id="KW-0963">Cytoplasm</keyword>